<keyword evidence="7" id="KW-0732">Signal</keyword>
<dbReference type="Proteomes" id="UP001224812">
    <property type="component" value="Unassembled WGS sequence"/>
</dbReference>
<evidence type="ECO:0000256" key="8">
    <source>
        <dbReference type="ARBA" id="ARBA00022927"/>
    </source>
</evidence>
<dbReference type="Gene3D" id="3.30.1300.30">
    <property type="entry name" value="GSPII I/J protein-like"/>
    <property type="match status" value="1"/>
</dbReference>
<dbReference type="Pfam" id="PF05658">
    <property type="entry name" value="YadA_head"/>
    <property type="match status" value="8"/>
</dbReference>
<feature type="domain" description="ESPR" evidence="14">
    <location>
        <begin position="1"/>
        <end position="34"/>
    </location>
</feature>
<dbReference type="InterPro" id="IPR037174">
    <property type="entry name" value="Trimeric_adhesin"/>
</dbReference>
<accession>A0ABT9JJJ1</accession>
<evidence type="ECO:0000256" key="1">
    <source>
        <dbReference type="ARBA" id="ARBA00004241"/>
    </source>
</evidence>
<keyword evidence="8" id="KW-0653">Protein transport</keyword>
<feature type="domain" description="Trimeric autotransporter adhesin YadA-like head" evidence="12">
    <location>
        <begin position="108"/>
        <end position="130"/>
    </location>
</feature>
<keyword evidence="6" id="KW-0812">Transmembrane</keyword>
<evidence type="ECO:0000259" key="12">
    <source>
        <dbReference type="Pfam" id="PF05658"/>
    </source>
</evidence>
<dbReference type="SUPFAM" id="SSF101999">
    <property type="entry name" value="Trimeric adhesin"/>
    <property type="match status" value="1"/>
</dbReference>
<protein>
    <submittedName>
        <fullName evidence="15">YadA-like family protein</fullName>
    </submittedName>
</protein>
<evidence type="ECO:0000256" key="4">
    <source>
        <dbReference type="ARBA" id="ARBA00022448"/>
    </source>
</evidence>
<dbReference type="Gene3D" id="2.150.10.10">
    <property type="entry name" value="Serralysin-like metalloprotease, C-terminal"/>
    <property type="match status" value="4"/>
</dbReference>
<dbReference type="InterPro" id="IPR008640">
    <property type="entry name" value="Adhesin_Head_dom"/>
</dbReference>
<dbReference type="InterPro" id="IPR005594">
    <property type="entry name" value="YadA_C"/>
</dbReference>
<dbReference type="Gene3D" id="6.10.250.2040">
    <property type="match status" value="1"/>
</dbReference>
<feature type="domain" description="Trimeric autotransporter adhesin YadA-like head" evidence="12">
    <location>
        <begin position="264"/>
        <end position="284"/>
    </location>
</feature>
<dbReference type="CDD" id="cd12820">
    <property type="entry name" value="LbR_YadA-like"/>
    <property type="match status" value="2"/>
</dbReference>
<dbReference type="InterPro" id="IPR024973">
    <property type="entry name" value="ESPR"/>
</dbReference>
<feature type="domain" description="Trimeric autotransporter adhesin YadA-like head" evidence="12">
    <location>
        <begin position="1590"/>
        <end position="1613"/>
    </location>
</feature>
<feature type="domain" description="Trimeric autotransporter adhesin YadA-like stalk" evidence="13">
    <location>
        <begin position="1085"/>
        <end position="1127"/>
    </location>
</feature>
<gene>
    <name evidence="15" type="ORF">QJT92_03435</name>
</gene>
<keyword evidence="10" id="KW-0998">Cell outer membrane</keyword>
<evidence type="ECO:0000313" key="15">
    <source>
        <dbReference type="EMBL" id="MDP8084984.1"/>
    </source>
</evidence>
<comment type="subcellular location">
    <subcellularLocation>
        <location evidence="2">Cell outer membrane</location>
    </subcellularLocation>
    <subcellularLocation>
        <location evidence="1">Cell surface</location>
    </subcellularLocation>
</comment>
<keyword evidence="16" id="KW-1185">Reference proteome</keyword>
<feature type="domain" description="Trimeric autotransporter adhesin YadA-like head" evidence="12">
    <location>
        <begin position="178"/>
        <end position="200"/>
    </location>
</feature>
<sequence>MNKVFKVIWCKTNQTMIAVSELAKSQGKSSSITSSQPHFKLAKVTLSIMMVLAGQSVFAAISTGVKTSTGSSAIQNTAGKYNYCYFDTSNRAVVCGDKDTKGSGGDEGTISLGSNAQVKKDGGVAIGSDSLSDGYSSVAIGWVAQATKMGAVALGRKAQAKAQSSVAIGNEAEAQYSSSVAIGSSAKTKASSSVAIGNGAETIGSSSFAMGKGAKTEGDSSFALGNGAAATNSSSVAIGTSATASGYRSFAMGYKANTSGNLNVAIGNYAKTKDTQSMAMGQGAQATAQETLALGSFTHALGTQSVAIGNDVFAKGVMSTVIGTRYIGNPSIDNGHFGHGTSTSTDGDYAIAIGSGFGTRGSTVYLDQVAESDASYGIALGTSSRTEKGAEESVAIGRLSATEKNIKGGVALGSQSIANRQALTSVSASADNSGMENAEPNKITKVYSPFSDSNLEIVQTVQGDLGAVSVGTYKRKFKTRTPGYRYNSDTDDKNKATKSGVPLKAKEFDIEIATRQIINVAAGSLDTDAVNVAQLKAVAKEVQKGLDYSGDVDSSNTQTANKFNRKLGQETKIIGGVTNTTKLSGNNIGVVSDGAGTLAIKLAKELSGLTSVVLGTNSSDANTVALTTTGINAGSKTITNVASGGTTGTNAANISDVKTAVSNSSWNIAGNDKAVVGNGVNPTEKVSFINGNATTVSVTPDGTNDYAVKYDVNVDTDTLEVDGQKIKVKTATLTVNDGTATNVPKGKVADLSNDDKKKLVTADSIVKAINSAGFIVNATAGDGELGAESTSSELIKPSDTVTFEADKNIKITQTEGKFEFATKENVEFTQVKTGNTVLKEGSLVINSTETDSTKQVSLTSNGLNNGGKKITNVAAGTDATDAVNKGQLDLVTAKAEAHTTVSAGSGVSVTSTGANAKDYRVAVNVDNETITTETFNDNGVQKTRLKAKTTTLAVSDGKVNVPADTKVLATAFEIANAINGVGFTIKANSETDGEFISAGGTVDLVGGKGISVTRAGSKFTFATDSQALAEDAQLPVVYTKADGTKVYKKPNGQFTENADLTGAEIEPTDVIASMQNAKGEIKPTKLANVGDGTISATSKDAVNGSQIKGMADSVANAIGGGSTVEADGKISAPRFTLTNGDPSDGGTTAYTSVGDALMGLNTAVTKPITFTGDEGSSKQKLGSSFKIATGTAKAGFIGDNLHTKVEGNKVTVGLSETPDFKTVTVGEAGKKVTIGGQTITGLKDTITAPADPKVDVAPTNIAAGTVATVNDVLNSGWNLQVGGKKADFVQAYDTVNFKGKDGITVTHNTDNGVNNIEIGLTAGTIDNNAGTGAANGDEGFVTGSQVAKAINNAGHTVTTKNTDEAVTENAESSLIKNGQALTVEAGKNLSASMDKANGTLKISTKTKVDFDNVKVGDVVINKDTGINAGNKQITNVASGLGNRTLDQIKSEGDTAAEWNNAATVGDLTKVQGNVTNISNNINKIIGGIDADGNATNANGDVIKVKDENGNEVNLTVKEALKTYNPQSQGEYTTNSVPEAIYRMNEGGIKYFHTNDGTANYDEQDTNKVDSSAKGKFSTAIGYKASTGENAKNALAFGNGAQANAEDSIAIGTGNIVNAKHSGAFGDPSYIAKVDVDNNDVDGSYSLGNNNVINSSNTFVLGNNVNNSGETEVLKDSKGNILRDKDGKPRTKPVAQGETVENSVYLGNKTTATKGDKVGTKNLTAKKGKKATEGKTTTAGDKGTVKSATVGGITYGGFAGAKADGVVSVGAAGSERRIQNVAAGEISKTSTDAINGSQLYSTNAEIAKLSQKLGDLKGSMSAGIAGAYAAAALAQPHDPGASSVGVAVGNFRGESALSIGVSTISDNGRWILKGLVTHDSQSHTGAAASVNYQW</sequence>
<keyword evidence="4" id="KW-0813">Transport</keyword>
<reference evidence="15 16" key="1">
    <citation type="journal article" date="2023" name="Front. Microbiol.">
        <title>Phylogeography and host specificity of Pasteurellaceae pathogenic to sea-farmed fish in the north-east Atlantic.</title>
        <authorList>
            <person name="Gulla S."/>
            <person name="Colquhoun D.J."/>
            <person name="Olsen A.B."/>
            <person name="Spilsberg B."/>
            <person name="Lagesen K."/>
            <person name="Aakesson C.P."/>
            <person name="Strom S."/>
            <person name="Manji F."/>
            <person name="Birkbeck T.H."/>
            <person name="Nilsen H.K."/>
        </authorList>
    </citation>
    <scope>NUCLEOTIDE SEQUENCE [LARGE SCALE GENOMIC DNA]</scope>
    <source>
        <strain evidence="15 16">VIO11850</strain>
    </source>
</reference>
<evidence type="ECO:0000256" key="10">
    <source>
        <dbReference type="ARBA" id="ARBA00023237"/>
    </source>
</evidence>
<dbReference type="Pfam" id="PF13018">
    <property type="entry name" value="ESPR"/>
    <property type="match status" value="1"/>
</dbReference>
<dbReference type="Gene3D" id="3.90.1780.10">
    <property type="entry name" value="Trimeric adhesin"/>
    <property type="match status" value="5"/>
</dbReference>
<dbReference type="InterPro" id="IPR045584">
    <property type="entry name" value="Pilin-like"/>
</dbReference>
<evidence type="ECO:0000256" key="9">
    <source>
        <dbReference type="ARBA" id="ARBA00023136"/>
    </source>
</evidence>
<evidence type="ECO:0000259" key="14">
    <source>
        <dbReference type="Pfam" id="PF13018"/>
    </source>
</evidence>
<dbReference type="EMBL" id="JASAVS010000005">
    <property type="protein sequence ID" value="MDP8084984.1"/>
    <property type="molecule type" value="Genomic_DNA"/>
</dbReference>
<feature type="domain" description="Trimeric autotransporter adhesin YadA-like stalk" evidence="13">
    <location>
        <begin position="516"/>
        <end position="552"/>
    </location>
</feature>
<dbReference type="Gene3D" id="2.20.70.140">
    <property type="match status" value="1"/>
</dbReference>
<dbReference type="Gene3D" id="1.20.5.170">
    <property type="match status" value="2"/>
</dbReference>
<evidence type="ECO:0000256" key="6">
    <source>
        <dbReference type="ARBA" id="ARBA00022692"/>
    </source>
</evidence>
<dbReference type="InterPro" id="IPR011049">
    <property type="entry name" value="Serralysin-like_metalloprot_C"/>
</dbReference>
<comment type="similarity">
    <text evidence="3">Belongs to the autotransporter-2 (AT-2) (TC 1.B.40) family.</text>
</comment>
<evidence type="ECO:0000256" key="7">
    <source>
        <dbReference type="ARBA" id="ARBA00022729"/>
    </source>
</evidence>
<feature type="domain" description="Trimeric autotransporter adhesin YadA-like head" evidence="12">
    <location>
        <begin position="286"/>
        <end position="310"/>
    </location>
</feature>
<organism evidence="15 16">
    <name type="scientific">Phocoenobacter skyensis</name>
    <dbReference type="NCBI Taxonomy" id="97481"/>
    <lineage>
        <taxon>Bacteria</taxon>
        <taxon>Pseudomonadati</taxon>
        <taxon>Pseudomonadota</taxon>
        <taxon>Gammaproteobacteria</taxon>
        <taxon>Pasteurellales</taxon>
        <taxon>Pasteurellaceae</taxon>
        <taxon>Phocoenobacter</taxon>
    </lineage>
</organism>
<evidence type="ECO:0000313" key="16">
    <source>
        <dbReference type="Proteomes" id="UP001224812"/>
    </source>
</evidence>
<feature type="domain" description="Trimeric autotransporter adhesin YadA-like C-terminal membrane anchor" evidence="11">
    <location>
        <begin position="1834"/>
        <end position="1893"/>
    </location>
</feature>
<evidence type="ECO:0000256" key="2">
    <source>
        <dbReference type="ARBA" id="ARBA00004442"/>
    </source>
</evidence>
<evidence type="ECO:0000259" key="11">
    <source>
        <dbReference type="Pfam" id="PF03895"/>
    </source>
</evidence>
<dbReference type="Pfam" id="PF03895">
    <property type="entry name" value="YadA_anchor"/>
    <property type="match status" value="1"/>
</dbReference>
<evidence type="ECO:0000256" key="5">
    <source>
        <dbReference type="ARBA" id="ARBA00022452"/>
    </source>
</evidence>
<name>A0ABT9JJJ1_9PAST</name>
<dbReference type="SUPFAM" id="SSF54523">
    <property type="entry name" value="Pili subunits"/>
    <property type="match status" value="1"/>
</dbReference>
<evidence type="ECO:0000256" key="3">
    <source>
        <dbReference type="ARBA" id="ARBA00005848"/>
    </source>
</evidence>
<keyword evidence="5" id="KW-1134">Transmembrane beta strand</keyword>
<feature type="domain" description="Trimeric autotransporter adhesin YadA-like stalk" evidence="13">
    <location>
        <begin position="869"/>
        <end position="906"/>
    </location>
</feature>
<feature type="domain" description="Trimeric autotransporter adhesin YadA-like stalk" evidence="13">
    <location>
        <begin position="1776"/>
        <end position="1811"/>
    </location>
</feature>
<dbReference type="RefSeq" id="WP_306383832.1">
    <property type="nucleotide sequence ID" value="NZ_JASAVR010000005.1"/>
</dbReference>
<feature type="domain" description="Trimeric autotransporter adhesin YadA-like head" evidence="12">
    <location>
        <begin position="230"/>
        <end position="256"/>
    </location>
</feature>
<feature type="domain" description="Trimeric autotransporter adhesin YadA-like head" evidence="12">
    <location>
        <begin position="204"/>
        <end position="228"/>
    </location>
</feature>
<dbReference type="InterPro" id="IPR008635">
    <property type="entry name" value="Coiled_stalk_dom"/>
</dbReference>
<keyword evidence="9" id="KW-0472">Membrane</keyword>
<dbReference type="SUPFAM" id="SSF101967">
    <property type="entry name" value="Adhesin YadA, collagen-binding domain"/>
    <property type="match status" value="6"/>
</dbReference>
<proteinExistence type="inferred from homology"/>
<feature type="domain" description="Trimeric autotransporter adhesin YadA-like head" evidence="12">
    <location>
        <begin position="146"/>
        <end position="172"/>
    </location>
</feature>
<comment type="caution">
    <text evidence="15">The sequence shown here is derived from an EMBL/GenBank/DDBJ whole genome shotgun (WGS) entry which is preliminary data.</text>
</comment>
<dbReference type="Pfam" id="PF05662">
    <property type="entry name" value="YadA_stalk"/>
    <property type="match status" value="4"/>
</dbReference>
<evidence type="ECO:0000259" key="13">
    <source>
        <dbReference type="Pfam" id="PF05662"/>
    </source>
</evidence>